<dbReference type="EMBL" id="CP011005">
    <property type="protein sequence ID" value="AJT42537.1"/>
    <property type="molecule type" value="Genomic_DNA"/>
</dbReference>
<accession>A0A0D4C1K4</accession>
<evidence type="ECO:0000313" key="1">
    <source>
        <dbReference type="EMBL" id="AJT42537.1"/>
    </source>
</evidence>
<keyword evidence="2" id="KW-1185">Reference proteome</keyword>
<dbReference type="PATRIC" id="fig|1618207.4.peg.3152"/>
<sequence length="136" mass="14998">MGVFRDLLRLAEAGARQREKTDWRENLRHSADLAEQLSHQQPASHGVSQANPFANMTMHAGMLQGSGTVIALHNSGKDFDGVPIYAVELELNFPEHTPYRATYQTVIAQAALHNWHVGATLPFRVSPDDPNALMLG</sequence>
<protein>
    <submittedName>
        <fullName evidence="1">Uncharacterized protein</fullName>
    </submittedName>
</protein>
<dbReference type="RefSeq" id="WP_045076408.1">
    <property type="nucleotide sequence ID" value="NZ_CP011005.1"/>
</dbReference>
<name>A0A0D4C1K4_9MICC</name>
<proteinExistence type="predicted"/>
<dbReference type="AlphaFoldDB" id="A0A0D4C1K4"/>
<organism evidence="1 2">
    <name type="scientific">Psychromicrobium lacuslunae</name>
    <dbReference type="NCBI Taxonomy" id="1618207"/>
    <lineage>
        <taxon>Bacteria</taxon>
        <taxon>Bacillati</taxon>
        <taxon>Actinomycetota</taxon>
        <taxon>Actinomycetes</taxon>
        <taxon>Micrococcales</taxon>
        <taxon>Micrococcaceae</taxon>
        <taxon>Psychromicrobium</taxon>
    </lineage>
</organism>
<reference evidence="1 2" key="1">
    <citation type="journal article" date="2015" name="Genome Announc.">
        <title>Complete Genome Sequencing of Protease-Producing Novel Arthrobacter sp. Strain IHBB 11108 Using PacBio Single-Molecule Real-Time Sequencing Technology.</title>
        <authorList>
            <person name="Kiran S."/>
            <person name="Swarnkar M.K."/>
            <person name="Pal M."/>
            <person name="Thakur R."/>
            <person name="Tewari R."/>
            <person name="Singh A.K."/>
            <person name="Gulati A."/>
        </authorList>
    </citation>
    <scope>NUCLEOTIDE SEQUENCE [LARGE SCALE GENOMIC DNA]</scope>
    <source>
        <strain evidence="1 2">IHBB 11108</strain>
    </source>
</reference>
<dbReference type="HOGENOM" id="CLU_1873747_0_0_11"/>
<dbReference type="OrthoDB" id="5065573at2"/>
<gene>
    <name evidence="1" type="ORF">UM93_15485</name>
</gene>
<dbReference type="STRING" id="1618207.UM93_15485"/>
<dbReference type="Proteomes" id="UP000061839">
    <property type="component" value="Chromosome"/>
</dbReference>
<dbReference type="KEGG" id="ari:UM93_15485"/>
<evidence type="ECO:0000313" key="2">
    <source>
        <dbReference type="Proteomes" id="UP000061839"/>
    </source>
</evidence>